<evidence type="ECO:0000313" key="7">
    <source>
        <dbReference type="EnsemblPlants" id="OMERI02G18310.1"/>
    </source>
</evidence>
<keyword evidence="3" id="KW-0547">Nucleotide-binding</keyword>
<dbReference type="Gramene" id="OMERI02G18310.1">
    <property type="protein sequence ID" value="OMERI02G18310.1"/>
    <property type="gene ID" value="OMERI02G18310"/>
</dbReference>
<comment type="catalytic activity">
    <reaction evidence="5">
        <text>[DNA-directed RNA polymerase] + ATP = phospho-[DNA-directed RNA polymerase] + ADP + H(+)</text>
        <dbReference type="Rhea" id="RHEA:10216"/>
        <dbReference type="Rhea" id="RHEA-COMP:11321"/>
        <dbReference type="Rhea" id="RHEA-COMP:11322"/>
        <dbReference type="ChEBI" id="CHEBI:15378"/>
        <dbReference type="ChEBI" id="CHEBI:30616"/>
        <dbReference type="ChEBI" id="CHEBI:43176"/>
        <dbReference type="ChEBI" id="CHEBI:68546"/>
        <dbReference type="ChEBI" id="CHEBI:456216"/>
        <dbReference type="EC" id="2.7.11.23"/>
    </reaction>
</comment>
<dbReference type="PROSITE" id="PS50011">
    <property type="entry name" value="PROTEIN_KINASE_DOM"/>
    <property type="match status" value="1"/>
</dbReference>
<evidence type="ECO:0000313" key="8">
    <source>
        <dbReference type="Proteomes" id="UP000008021"/>
    </source>
</evidence>
<dbReference type="Proteomes" id="UP000008021">
    <property type="component" value="Chromosome 2"/>
</dbReference>
<evidence type="ECO:0000256" key="1">
    <source>
        <dbReference type="ARBA" id="ARBA00012409"/>
    </source>
</evidence>
<dbReference type="SUPFAM" id="SSF56112">
    <property type="entry name" value="Protein kinase-like (PK-like)"/>
    <property type="match status" value="1"/>
</dbReference>
<dbReference type="InterPro" id="IPR007811">
    <property type="entry name" value="RPC4"/>
</dbReference>
<dbReference type="Pfam" id="PF00069">
    <property type="entry name" value="Pkinase"/>
    <property type="match status" value="1"/>
</dbReference>
<dbReference type="eggNOG" id="KOG0594">
    <property type="taxonomic scope" value="Eukaryota"/>
</dbReference>
<dbReference type="Pfam" id="PF05132">
    <property type="entry name" value="RNA_pol_Rpc4"/>
    <property type="match status" value="1"/>
</dbReference>
<keyword evidence="8" id="KW-1185">Reference proteome</keyword>
<dbReference type="GO" id="GO:0008353">
    <property type="term" value="F:RNA polymerase II CTD heptapeptide repeat kinase activity"/>
    <property type="evidence" value="ECO:0007669"/>
    <property type="project" value="UniProtKB-EC"/>
</dbReference>
<dbReference type="GO" id="GO:0005524">
    <property type="term" value="F:ATP binding"/>
    <property type="evidence" value="ECO:0007669"/>
    <property type="project" value="UniProtKB-KW"/>
</dbReference>
<sequence>MRMVGIMHQNLKPDNIVISPPRRPQDQRLRHLVTKARALLYTSPVVTLLYRVLELILGSREYDFLVDRWLLGSIMAKLLTGGPLFLVPALHRHVRAQLVHVIGVTPGFHRRHEEEEQHDRRNRCVSAGMKCEFVQEVVAINTREKHFCSLSKISKHLIGTPDIDYLLDK</sequence>
<proteinExistence type="predicted"/>
<feature type="domain" description="Protein kinase" evidence="6">
    <location>
        <begin position="1"/>
        <end position="169"/>
    </location>
</feature>
<dbReference type="PANTHER" id="PTHR24056:SF578">
    <property type="entry name" value="CYCLIN-DEPENDENT KINASE F-2-RELATED"/>
    <property type="match status" value="1"/>
</dbReference>
<protein>
    <recommendedName>
        <fullName evidence="1">[RNA-polymerase]-subunit kinase</fullName>
        <ecNumber evidence="1">2.7.11.23</ecNumber>
    </recommendedName>
</protein>
<dbReference type="HOGENOM" id="CLU_1581025_0_0_1"/>
<name>A0A0E0CL61_9ORYZ</name>
<dbReference type="Gene3D" id="1.10.510.10">
    <property type="entry name" value="Transferase(Phosphotransferase) domain 1"/>
    <property type="match status" value="1"/>
</dbReference>
<dbReference type="AlphaFoldDB" id="A0A0E0CL61"/>
<reference evidence="7" key="1">
    <citation type="submission" date="2015-04" db="UniProtKB">
        <authorList>
            <consortium name="EnsemblPlants"/>
        </authorList>
    </citation>
    <scope>IDENTIFICATION</scope>
</reference>
<evidence type="ECO:0000256" key="3">
    <source>
        <dbReference type="ARBA" id="ARBA00022741"/>
    </source>
</evidence>
<keyword evidence="4" id="KW-0067">ATP-binding</keyword>
<evidence type="ECO:0000256" key="5">
    <source>
        <dbReference type="ARBA" id="ARBA00049280"/>
    </source>
</evidence>
<keyword evidence="2" id="KW-0597">Phosphoprotein</keyword>
<dbReference type="InterPro" id="IPR000719">
    <property type="entry name" value="Prot_kinase_dom"/>
</dbReference>
<dbReference type="InterPro" id="IPR050108">
    <property type="entry name" value="CDK"/>
</dbReference>
<organism evidence="7">
    <name type="scientific">Oryza meridionalis</name>
    <dbReference type="NCBI Taxonomy" id="40149"/>
    <lineage>
        <taxon>Eukaryota</taxon>
        <taxon>Viridiplantae</taxon>
        <taxon>Streptophyta</taxon>
        <taxon>Embryophyta</taxon>
        <taxon>Tracheophyta</taxon>
        <taxon>Spermatophyta</taxon>
        <taxon>Magnoliopsida</taxon>
        <taxon>Liliopsida</taxon>
        <taxon>Poales</taxon>
        <taxon>Poaceae</taxon>
        <taxon>BOP clade</taxon>
        <taxon>Oryzoideae</taxon>
        <taxon>Oryzeae</taxon>
        <taxon>Oryzinae</taxon>
        <taxon>Oryza</taxon>
    </lineage>
</organism>
<dbReference type="GO" id="GO:0005666">
    <property type="term" value="C:RNA polymerase III complex"/>
    <property type="evidence" value="ECO:0007669"/>
    <property type="project" value="InterPro"/>
</dbReference>
<dbReference type="GO" id="GO:0003677">
    <property type="term" value="F:DNA binding"/>
    <property type="evidence" value="ECO:0007669"/>
    <property type="project" value="InterPro"/>
</dbReference>
<accession>A0A0E0CL61</accession>
<dbReference type="InterPro" id="IPR011009">
    <property type="entry name" value="Kinase-like_dom_sf"/>
</dbReference>
<dbReference type="GO" id="GO:0006383">
    <property type="term" value="P:transcription by RNA polymerase III"/>
    <property type="evidence" value="ECO:0007669"/>
    <property type="project" value="InterPro"/>
</dbReference>
<evidence type="ECO:0000259" key="6">
    <source>
        <dbReference type="PROSITE" id="PS50011"/>
    </source>
</evidence>
<dbReference type="EC" id="2.7.11.23" evidence="1"/>
<evidence type="ECO:0000256" key="4">
    <source>
        <dbReference type="ARBA" id="ARBA00022840"/>
    </source>
</evidence>
<dbReference type="GO" id="GO:0007346">
    <property type="term" value="P:regulation of mitotic cell cycle"/>
    <property type="evidence" value="ECO:0007669"/>
    <property type="project" value="TreeGrafter"/>
</dbReference>
<dbReference type="STRING" id="40149.A0A0E0CL61"/>
<dbReference type="PANTHER" id="PTHR24056">
    <property type="entry name" value="CELL DIVISION PROTEIN KINASE"/>
    <property type="match status" value="1"/>
</dbReference>
<evidence type="ECO:0000256" key="2">
    <source>
        <dbReference type="ARBA" id="ARBA00022553"/>
    </source>
</evidence>
<reference evidence="7" key="2">
    <citation type="submission" date="2018-05" db="EMBL/GenBank/DDBJ databases">
        <title>OmerRS3 (Oryza meridionalis Reference Sequence Version 3).</title>
        <authorList>
            <person name="Zhang J."/>
            <person name="Kudrna D."/>
            <person name="Lee S."/>
            <person name="Talag J."/>
            <person name="Welchert J."/>
            <person name="Wing R.A."/>
        </authorList>
    </citation>
    <scope>NUCLEOTIDE SEQUENCE [LARGE SCALE GENOMIC DNA]</scope>
    <source>
        <strain evidence="7">cv. OR44</strain>
    </source>
</reference>
<dbReference type="EnsemblPlants" id="OMERI02G18310.1">
    <property type="protein sequence ID" value="OMERI02G18310.1"/>
    <property type="gene ID" value="OMERI02G18310"/>
</dbReference>